<organism evidence="2 3">
    <name type="scientific">Lachnellula suecica</name>
    <dbReference type="NCBI Taxonomy" id="602035"/>
    <lineage>
        <taxon>Eukaryota</taxon>
        <taxon>Fungi</taxon>
        <taxon>Dikarya</taxon>
        <taxon>Ascomycota</taxon>
        <taxon>Pezizomycotina</taxon>
        <taxon>Leotiomycetes</taxon>
        <taxon>Helotiales</taxon>
        <taxon>Lachnaceae</taxon>
        <taxon>Lachnellula</taxon>
    </lineage>
</organism>
<evidence type="ECO:0000313" key="2">
    <source>
        <dbReference type="EMBL" id="TVY71427.1"/>
    </source>
</evidence>
<comment type="caution">
    <text evidence="2">The sequence shown here is derived from an EMBL/GenBank/DDBJ whole genome shotgun (WGS) entry which is preliminary data.</text>
</comment>
<evidence type="ECO:0000313" key="3">
    <source>
        <dbReference type="Proteomes" id="UP000469558"/>
    </source>
</evidence>
<protein>
    <recommendedName>
        <fullName evidence="4">Transglycosylase SLT domain-containing protein</fullName>
    </recommendedName>
</protein>
<dbReference type="OrthoDB" id="1193027at2759"/>
<feature type="chain" id="PRO_5035943501" description="Transglycosylase SLT domain-containing protein" evidence="1">
    <location>
        <begin position="19"/>
        <end position="305"/>
    </location>
</feature>
<feature type="signal peptide" evidence="1">
    <location>
        <begin position="1"/>
        <end position="18"/>
    </location>
</feature>
<dbReference type="AlphaFoldDB" id="A0A8T9C0K5"/>
<dbReference type="Proteomes" id="UP000469558">
    <property type="component" value="Unassembled WGS sequence"/>
</dbReference>
<sequence length="305" mass="31846">MLSKQIIALSGLIAVTIASPFTHNVAPNNMPTVLVSNPSSQKVTSTTAFTNGAGNNNNQNTTDGIGAGKDVYNCYSGSFQDFPAKSKWISFTDMWNNAQSALKESCSNIESTGPGDSAAQITDILSSIQQVADTSLADHRFIFATIMQESSGCVNVETSKNPDPTQPDNPSFAATTAFTSTQPVSDPKEFCSLEFLTDNGHRGLMQSAGGSSFVGNSASAAAQAASITQMIIDGTQGTAKGDGLVQCINQYGNIYEAARCYNSGTVDPSDLNNGEGATSSYVNDIANRMTGWLNANNGESGFGSC</sequence>
<name>A0A8T9C0K5_9HELO</name>
<gene>
    <name evidence="2" type="ORF">LSUE1_G006464</name>
</gene>
<dbReference type="EMBL" id="QGMK01001234">
    <property type="protein sequence ID" value="TVY71427.1"/>
    <property type="molecule type" value="Genomic_DNA"/>
</dbReference>
<dbReference type="Gene3D" id="1.10.530.10">
    <property type="match status" value="1"/>
</dbReference>
<proteinExistence type="predicted"/>
<evidence type="ECO:0008006" key="4">
    <source>
        <dbReference type="Google" id="ProtNLM"/>
    </source>
</evidence>
<keyword evidence="3" id="KW-1185">Reference proteome</keyword>
<keyword evidence="1" id="KW-0732">Signal</keyword>
<reference evidence="2 3" key="1">
    <citation type="submission" date="2018-05" db="EMBL/GenBank/DDBJ databases">
        <title>Genome sequencing and assembly of the regulated plant pathogen Lachnellula willkommii and related sister species for the development of diagnostic species identification markers.</title>
        <authorList>
            <person name="Giroux E."/>
            <person name="Bilodeau G."/>
        </authorList>
    </citation>
    <scope>NUCLEOTIDE SEQUENCE [LARGE SCALE GENOMIC DNA]</scope>
    <source>
        <strain evidence="2 3">CBS 268.59</strain>
    </source>
</reference>
<accession>A0A8T9C0K5</accession>
<evidence type="ECO:0000256" key="1">
    <source>
        <dbReference type="SAM" id="SignalP"/>
    </source>
</evidence>